<dbReference type="InterPro" id="IPR014886">
    <property type="entry name" value="La_xRRM"/>
</dbReference>
<dbReference type="Pfam" id="PF00076">
    <property type="entry name" value="RRM_1"/>
    <property type="match status" value="1"/>
</dbReference>
<dbReference type="SUPFAM" id="SSF54928">
    <property type="entry name" value="RNA-binding domain, RBD"/>
    <property type="match status" value="1"/>
</dbReference>
<dbReference type="CDD" id="cd00590">
    <property type="entry name" value="RRM_SF"/>
    <property type="match status" value="2"/>
</dbReference>
<dbReference type="PROSITE" id="PS50102">
    <property type="entry name" value="RRM"/>
    <property type="match status" value="1"/>
</dbReference>
<dbReference type="InterPro" id="IPR006630">
    <property type="entry name" value="La_HTH"/>
</dbReference>
<name>A0A1X2IS27_9FUNG</name>
<organism evidence="6 7">
    <name type="scientific">Absidia repens</name>
    <dbReference type="NCBI Taxonomy" id="90262"/>
    <lineage>
        <taxon>Eukaryota</taxon>
        <taxon>Fungi</taxon>
        <taxon>Fungi incertae sedis</taxon>
        <taxon>Mucoromycota</taxon>
        <taxon>Mucoromycotina</taxon>
        <taxon>Mucoromycetes</taxon>
        <taxon>Mucorales</taxon>
        <taxon>Cunninghamellaceae</taxon>
        <taxon>Absidia</taxon>
    </lineage>
</organism>
<dbReference type="GO" id="GO:1904868">
    <property type="term" value="P:telomerase catalytic core complex assembly"/>
    <property type="evidence" value="ECO:0007669"/>
    <property type="project" value="InterPro"/>
</dbReference>
<dbReference type="Gene3D" id="3.30.70.330">
    <property type="match status" value="2"/>
</dbReference>
<comment type="caution">
    <text evidence="6">The sequence shown here is derived from an EMBL/GenBank/DDBJ whole genome shotgun (WGS) entry which is preliminary data.</text>
</comment>
<evidence type="ECO:0000259" key="3">
    <source>
        <dbReference type="PROSITE" id="PS50102"/>
    </source>
</evidence>
<evidence type="ECO:0000256" key="1">
    <source>
        <dbReference type="ARBA" id="ARBA00022884"/>
    </source>
</evidence>
<feature type="domain" description="HTH La-type RNA-binding" evidence="4">
    <location>
        <begin position="1"/>
        <end position="89"/>
    </location>
</feature>
<evidence type="ECO:0008006" key="8">
    <source>
        <dbReference type="Google" id="ProtNLM"/>
    </source>
</evidence>
<gene>
    <name evidence="6" type="ORF">BCR42DRAFT_488438</name>
</gene>
<evidence type="ECO:0000256" key="2">
    <source>
        <dbReference type="PROSITE-ProRule" id="PRU00332"/>
    </source>
</evidence>
<dbReference type="STRING" id="90262.A0A1X2IS27"/>
<dbReference type="Pfam" id="PF19977">
    <property type="entry name" value="xRRM"/>
    <property type="match status" value="1"/>
</dbReference>
<protein>
    <recommendedName>
        <fullName evidence="8">RRM domain-containing protein</fullName>
    </recommendedName>
</protein>
<dbReference type="PROSITE" id="PS51939">
    <property type="entry name" value="XRRM"/>
    <property type="match status" value="1"/>
</dbReference>
<dbReference type="InterPro" id="IPR000504">
    <property type="entry name" value="RRM_dom"/>
</dbReference>
<sequence>MDQKKIANTLEAYFSDANLMWDKTMQLLISNGDDGCVAFERLIKLQRMKPMNIDAKQLKDAASEYSMKRLKISDDGNSIGRIKPYILKKTDVLDDWSIYVEGLSKKYQDEQHISDLFQTHVGRVSFVQIPANRYGVTQFHGFCFVEFDDKDNVEKAVEMMNMENDDKILNENDTIAKLGLKVMTKNMWNKYQDEYLIHKRMASEHITQLWRDYNDEERLTNQKVESSTAPLRNTVHSTKKIEDSTMAYPKNVIIFVRNIHPKSSKTTIRKLLEQSGAATAFVKHKKGLDSCHVRMASPEDTEKVSQYFGTHHLIQDSGIDSQGTVIDASTGASSAISVRAISGKEEEIYWKDDPKCGEMMT</sequence>
<dbReference type="GO" id="GO:0006396">
    <property type="term" value="P:RNA processing"/>
    <property type="evidence" value="ECO:0007669"/>
    <property type="project" value="InterPro"/>
</dbReference>
<dbReference type="Proteomes" id="UP000193560">
    <property type="component" value="Unassembled WGS sequence"/>
</dbReference>
<dbReference type="GO" id="GO:0070034">
    <property type="term" value="F:telomerase RNA binding"/>
    <property type="evidence" value="ECO:0007669"/>
    <property type="project" value="InterPro"/>
</dbReference>
<dbReference type="GO" id="GO:0005634">
    <property type="term" value="C:nucleus"/>
    <property type="evidence" value="ECO:0007669"/>
    <property type="project" value="InterPro"/>
</dbReference>
<evidence type="ECO:0000259" key="4">
    <source>
        <dbReference type="PROSITE" id="PS50961"/>
    </source>
</evidence>
<dbReference type="AlphaFoldDB" id="A0A1X2IS27"/>
<dbReference type="InterPro" id="IPR036388">
    <property type="entry name" value="WH-like_DNA-bd_sf"/>
</dbReference>
<dbReference type="SMART" id="SM00715">
    <property type="entry name" value="LA"/>
    <property type="match status" value="1"/>
</dbReference>
<dbReference type="InterPro" id="IPR045537">
    <property type="entry name" value="Lar7_xRRM"/>
</dbReference>
<dbReference type="SMART" id="SM00360">
    <property type="entry name" value="RRM"/>
    <property type="match status" value="2"/>
</dbReference>
<evidence type="ECO:0000313" key="7">
    <source>
        <dbReference type="Proteomes" id="UP000193560"/>
    </source>
</evidence>
<dbReference type="InterPro" id="IPR035979">
    <property type="entry name" value="RBD_domain_sf"/>
</dbReference>
<dbReference type="PRINTS" id="PR00302">
    <property type="entry name" value="LUPUSLA"/>
</dbReference>
<dbReference type="GO" id="GO:1990904">
    <property type="term" value="C:ribonucleoprotein complex"/>
    <property type="evidence" value="ECO:0007669"/>
    <property type="project" value="UniProtKB-UniRule"/>
</dbReference>
<evidence type="ECO:0000259" key="5">
    <source>
        <dbReference type="PROSITE" id="PS51939"/>
    </source>
</evidence>
<accession>A0A1X2IS27</accession>
<feature type="domain" description="XRRM" evidence="5">
    <location>
        <begin position="247"/>
        <end position="361"/>
    </location>
</feature>
<dbReference type="PROSITE" id="PS50961">
    <property type="entry name" value="HTH_LA"/>
    <property type="match status" value="1"/>
</dbReference>
<dbReference type="SUPFAM" id="SSF46785">
    <property type="entry name" value="Winged helix' DNA-binding domain"/>
    <property type="match status" value="1"/>
</dbReference>
<keyword evidence="1 2" id="KW-0694">RNA-binding</keyword>
<dbReference type="InterPro" id="IPR002344">
    <property type="entry name" value="Lupus_La"/>
</dbReference>
<dbReference type="Gene3D" id="1.10.10.10">
    <property type="entry name" value="Winged helix-like DNA-binding domain superfamily/Winged helix DNA-binding domain"/>
    <property type="match status" value="1"/>
</dbReference>
<reference evidence="6 7" key="1">
    <citation type="submission" date="2016-07" db="EMBL/GenBank/DDBJ databases">
        <title>Pervasive Adenine N6-methylation of Active Genes in Fungi.</title>
        <authorList>
            <consortium name="DOE Joint Genome Institute"/>
            <person name="Mondo S.J."/>
            <person name="Dannebaum R.O."/>
            <person name="Kuo R.C."/>
            <person name="Labutti K."/>
            <person name="Haridas S."/>
            <person name="Kuo A."/>
            <person name="Salamov A."/>
            <person name="Ahrendt S.R."/>
            <person name="Lipzen A."/>
            <person name="Sullivan W."/>
            <person name="Andreopoulos W.B."/>
            <person name="Clum A."/>
            <person name="Lindquist E."/>
            <person name="Daum C."/>
            <person name="Ramamoorthy G.K."/>
            <person name="Gryganskyi A."/>
            <person name="Culley D."/>
            <person name="Magnuson J.K."/>
            <person name="James T.Y."/>
            <person name="O'Malley M.A."/>
            <person name="Stajich J.E."/>
            <person name="Spatafora J.W."/>
            <person name="Visel A."/>
            <person name="Grigoriev I.V."/>
        </authorList>
    </citation>
    <scope>NUCLEOTIDE SEQUENCE [LARGE SCALE GENOMIC DNA]</scope>
    <source>
        <strain evidence="6 7">NRRL 1336</strain>
    </source>
</reference>
<proteinExistence type="predicted"/>
<keyword evidence="7" id="KW-1185">Reference proteome</keyword>
<dbReference type="InterPro" id="IPR036390">
    <property type="entry name" value="WH_DNA-bd_sf"/>
</dbReference>
<feature type="domain" description="RRM" evidence="3">
    <location>
        <begin position="96"/>
        <end position="161"/>
    </location>
</feature>
<dbReference type="OrthoDB" id="439993at2759"/>
<evidence type="ECO:0000313" key="6">
    <source>
        <dbReference type="EMBL" id="ORZ21347.1"/>
    </source>
</evidence>
<dbReference type="InterPro" id="IPR012677">
    <property type="entry name" value="Nucleotide-bd_a/b_plait_sf"/>
</dbReference>
<dbReference type="EMBL" id="MCGE01000005">
    <property type="protein sequence ID" value="ORZ21347.1"/>
    <property type="molecule type" value="Genomic_DNA"/>
</dbReference>